<accession>A0A1H3TUQ3</accession>
<dbReference type="PANTHER" id="PTHR33823:SF2">
    <property type="entry name" value="RNA POLYMERASE-BINDING TRANSCRIPTION FACTOR DKSA"/>
    <property type="match status" value="1"/>
</dbReference>
<organism evidence="7 8">
    <name type="scientific">Asanoa ishikariensis</name>
    <dbReference type="NCBI Taxonomy" id="137265"/>
    <lineage>
        <taxon>Bacteria</taxon>
        <taxon>Bacillati</taxon>
        <taxon>Actinomycetota</taxon>
        <taxon>Actinomycetes</taxon>
        <taxon>Micromonosporales</taxon>
        <taxon>Micromonosporaceae</taxon>
        <taxon>Asanoa</taxon>
    </lineage>
</organism>
<dbReference type="InterPro" id="IPR000962">
    <property type="entry name" value="Znf_DskA_TraR"/>
</dbReference>
<gene>
    <name evidence="7" type="ORF">SAMN05421684_6402</name>
</gene>
<proteinExistence type="predicted"/>
<evidence type="ECO:0000256" key="5">
    <source>
        <dbReference type="SAM" id="Coils"/>
    </source>
</evidence>
<dbReference type="STRING" id="137265.SAMN05421684_6402"/>
<dbReference type="AlphaFoldDB" id="A0A1H3TUQ3"/>
<feature type="domain" description="Zinc finger DksA/TraR C4-type" evidence="6">
    <location>
        <begin position="87"/>
        <end position="122"/>
    </location>
</feature>
<evidence type="ECO:0000313" key="8">
    <source>
        <dbReference type="Proteomes" id="UP000199632"/>
    </source>
</evidence>
<keyword evidence="2" id="KW-0863">Zinc-finger</keyword>
<dbReference type="Pfam" id="PF01258">
    <property type="entry name" value="zf-dskA_traR"/>
    <property type="match status" value="1"/>
</dbReference>
<evidence type="ECO:0000256" key="1">
    <source>
        <dbReference type="ARBA" id="ARBA00022723"/>
    </source>
</evidence>
<dbReference type="GO" id="GO:0008270">
    <property type="term" value="F:zinc ion binding"/>
    <property type="evidence" value="ECO:0007669"/>
    <property type="project" value="UniProtKB-KW"/>
</dbReference>
<dbReference type="EMBL" id="FNQB01000003">
    <property type="protein sequence ID" value="SDZ53807.1"/>
    <property type="molecule type" value="Genomic_DNA"/>
</dbReference>
<protein>
    <submittedName>
        <fullName evidence="7">Transcriptional regulator, TraR/DksA family</fullName>
    </submittedName>
</protein>
<dbReference type="RefSeq" id="WP_090800268.1">
    <property type="nucleotide sequence ID" value="NZ_BOND01000024.1"/>
</dbReference>
<dbReference type="OrthoDB" id="9803742at2"/>
<evidence type="ECO:0000313" key="7">
    <source>
        <dbReference type="EMBL" id="SDZ53807.1"/>
    </source>
</evidence>
<reference evidence="8" key="1">
    <citation type="submission" date="2016-10" db="EMBL/GenBank/DDBJ databases">
        <authorList>
            <person name="Varghese N."/>
            <person name="Submissions S."/>
        </authorList>
    </citation>
    <scope>NUCLEOTIDE SEQUENCE [LARGE SCALE GENOMIC DNA]</scope>
    <source>
        <strain evidence="8">DSM 44718</strain>
    </source>
</reference>
<evidence type="ECO:0000256" key="3">
    <source>
        <dbReference type="ARBA" id="ARBA00022833"/>
    </source>
</evidence>
<dbReference type="PROSITE" id="PS51128">
    <property type="entry name" value="ZF_DKSA_2"/>
    <property type="match status" value="1"/>
</dbReference>
<keyword evidence="3" id="KW-0862">Zinc</keyword>
<dbReference type="PROSITE" id="PS01102">
    <property type="entry name" value="ZF_DKSA_1"/>
    <property type="match status" value="1"/>
</dbReference>
<keyword evidence="1" id="KW-0479">Metal-binding</keyword>
<feature type="coiled-coil region" evidence="5">
    <location>
        <begin position="6"/>
        <end position="33"/>
    </location>
</feature>
<dbReference type="Proteomes" id="UP000199632">
    <property type="component" value="Unassembled WGS sequence"/>
</dbReference>
<evidence type="ECO:0000256" key="2">
    <source>
        <dbReference type="ARBA" id="ARBA00022771"/>
    </source>
</evidence>
<keyword evidence="8" id="KW-1185">Reference proteome</keyword>
<evidence type="ECO:0000259" key="6">
    <source>
        <dbReference type="Pfam" id="PF01258"/>
    </source>
</evidence>
<dbReference type="PANTHER" id="PTHR33823">
    <property type="entry name" value="RNA POLYMERASE-BINDING TRANSCRIPTION FACTOR DKSA-RELATED"/>
    <property type="match status" value="1"/>
</dbReference>
<dbReference type="InterPro" id="IPR020458">
    <property type="entry name" value="Znf_DskA_TraR_CS"/>
</dbReference>
<dbReference type="SUPFAM" id="SSF57716">
    <property type="entry name" value="Glucocorticoid receptor-like (DNA-binding domain)"/>
    <property type="match status" value="1"/>
</dbReference>
<sequence>MLIEDATRAEQIRLTLQARVDELTAEFEAERERGHLLRLVEAHDTAGDDQADSGSKAAEHDTFRSVLGVIDDRRTQYEHALARLAAGDYGACEGCAAPIPLERLEIFPAATSCVACKQTRERRAA</sequence>
<evidence type="ECO:0000256" key="4">
    <source>
        <dbReference type="PROSITE-ProRule" id="PRU00510"/>
    </source>
</evidence>
<feature type="zinc finger region" description="dksA C4-type" evidence="4">
    <location>
        <begin position="92"/>
        <end position="116"/>
    </location>
</feature>
<dbReference type="Gene3D" id="1.20.120.910">
    <property type="entry name" value="DksA, coiled-coil domain"/>
    <property type="match status" value="1"/>
</dbReference>
<keyword evidence="5" id="KW-0175">Coiled coil</keyword>
<name>A0A1H3TUQ3_9ACTN</name>